<dbReference type="PANTHER" id="PTHR34121">
    <property type="entry name" value="MYOSIN-11"/>
    <property type="match status" value="1"/>
</dbReference>
<proteinExistence type="inferred from homology"/>
<reference evidence="8 9" key="1">
    <citation type="submission" date="2018-10" db="EMBL/GenBank/DDBJ databases">
        <title>A high-quality apple genome assembly.</title>
        <authorList>
            <person name="Hu J."/>
        </authorList>
    </citation>
    <scope>NUCLEOTIDE SEQUENCE [LARGE SCALE GENOMIC DNA]</scope>
    <source>
        <strain evidence="9">cv. HFTH1</strain>
        <tissue evidence="8">Young leaf</tissue>
    </source>
</reference>
<evidence type="ECO:0000313" key="8">
    <source>
        <dbReference type="EMBL" id="RXH72537.1"/>
    </source>
</evidence>
<dbReference type="SUPFAM" id="SSF55486">
    <property type="entry name" value="Metalloproteases ('zincins'), catalytic domain"/>
    <property type="match status" value="1"/>
</dbReference>
<keyword evidence="7" id="KW-0862">Zinc</keyword>
<organism evidence="8 9">
    <name type="scientific">Malus domestica</name>
    <name type="common">Apple</name>
    <name type="synonym">Pyrus malus</name>
    <dbReference type="NCBI Taxonomy" id="3750"/>
    <lineage>
        <taxon>Eukaryota</taxon>
        <taxon>Viridiplantae</taxon>
        <taxon>Streptophyta</taxon>
        <taxon>Embryophyta</taxon>
        <taxon>Tracheophyta</taxon>
        <taxon>Spermatophyta</taxon>
        <taxon>Magnoliopsida</taxon>
        <taxon>eudicotyledons</taxon>
        <taxon>Gunneridae</taxon>
        <taxon>Pentapetalae</taxon>
        <taxon>rosids</taxon>
        <taxon>fabids</taxon>
        <taxon>Rosales</taxon>
        <taxon>Rosaceae</taxon>
        <taxon>Amygdaloideae</taxon>
        <taxon>Maleae</taxon>
        <taxon>Malus</taxon>
    </lineage>
</organism>
<name>A0A498HSU5_MALDO</name>
<keyword evidence="6" id="KW-0378">Hydrolase</keyword>
<dbReference type="AlphaFoldDB" id="A0A498HSU5"/>
<keyword evidence="5" id="KW-0255">Endonuclease</keyword>
<evidence type="ECO:0000256" key="1">
    <source>
        <dbReference type="ARBA" id="ARBA00001947"/>
    </source>
</evidence>
<accession>A0A498HSU5</accession>
<comment type="cofactor">
    <cofactor evidence="1">
        <name>Zn(2+)</name>
        <dbReference type="ChEBI" id="CHEBI:29105"/>
    </cofactor>
</comment>
<evidence type="ECO:0000313" key="9">
    <source>
        <dbReference type="Proteomes" id="UP000290289"/>
    </source>
</evidence>
<dbReference type="GO" id="GO:0046872">
    <property type="term" value="F:metal ion binding"/>
    <property type="evidence" value="ECO:0007669"/>
    <property type="project" value="UniProtKB-KW"/>
</dbReference>
<evidence type="ECO:0000256" key="2">
    <source>
        <dbReference type="ARBA" id="ARBA00010875"/>
    </source>
</evidence>
<dbReference type="STRING" id="3750.A0A498HSU5"/>
<dbReference type="EMBL" id="RDQH01000341">
    <property type="protein sequence ID" value="RXH72537.1"/>
    <property type="molecule type" value="Genomic_DNA"/>
</dbReference>
<evidence type="ECO:0000256" key="5">
    <source>
        <dbReference type="ARBA" id="ARBA00022759"/>
    </source>
</evidence>
<dbReference type="GO" id="GO:0004519">
    <property type="term" value="F:endonuclease activity"/>
    <property type="evidence" value="ECO:0007669"/>
    <property type="project" value="UniProtKB-KW"/>
</dbReference>
<comment type="caution">
    <text evidence="8">The sequence shown here is derived from an EMBL/GenBank/DDBJ whole genome shotgun (WGS) entry which is preliminary data.</text>
</comment>
<dbReference type="SUPFAM" id="SSF56529">
    <property type="entry name" value="FAH"/>
    <property type="match status" value="1"/>
</dbReference>
<evidence type="ECO:0000256" key="3">
    <source>
        <dbReference type="ARBA" id="ARBA00022722"/>
    </source>
</evidence>
<evidence type="ECO:0000256" key="4">
    <source>
        <dbReference type="ARBA" id="ARBA00022723"/>
    </source>
</evidence>
<keyword evidence="9" id="KW-1185">Reference proteome</keyword>
<dbReference type="Proteomes" id="UP000290289">
    <property type="component" value="Chromosome 15"/>
</dbReference>
<keyword evidence="3" id="KW-0540">Nuclease</keyword>
<gene>
    <name evidence="8" type="ORF">DVH24_012221</name>
</gene>
<sequence length="141" mass="16327">MKVRRNNLFAADGTNEIRKRISLVLYYDSDVRSEPMDFREVFLQNQALEGITLSMLMLGDIVISVETATRQAEERGHKLIDEIRVLMEFSRCFDKIIHGHDKEPVLFLKRMSSYLMNGGTFEVPHPLLSLDHEVELAVIIY</sequence>
<dbReference type="Pfam" id="PF02130">
    <property type="entry name" value="YbeY"/>
    <property type="match status" value="1"/>
</dbReference>
<comment type="similarity">
    <text evidence="2">Belongs to the endoribonuclease YbeY family.</text>
</comment>
<dbReference type="GO" id="GO:0004222">
    <property type="term" value="F:metalloendopeptidase activity"/>
    <property type="evidence" value="ECO:0007669"/>
    <property type="project" value="InterPro"/>
</dbReference>
<protein>
    <submittedName>
        <fullName evidence="8">Uncharacterized protein</fullName>
    </submittedName>
</protein>
<evidence type="ECO:0000256" key="6">
    <source>
        <dbReference type="ARBA" id="ARBA00022801"/>
    </source>
</evidence>
<dbReference type="InterPro" id="IPR002036">
    <property type="entry name" value="YbeY"/>
</dbReference>
<dbReference type="PANTHER" id="PTHR34121:SF1">
    <property type="entry name" value="FILAMIN-A-INTERACTING PROTEIN 1"/>
    <property type="match status" value="1"/>
</dbReference>
<dbReference type="InterPro" id="IPR036663">
    <property type="entry name" value="Fumarylacetoacetase_C_sf"/>
</dbReference>
<evidence type="ECO:0000256" key="7">
    <source>
        <dbReference type="ARBA" id="ARBA00022833"/>
    </source>
</evidence>
<dbReference type="Gene3D" id="3.40.390.30">
    <property type="entry name" value="Metalloproteases ('zincins'), catalytic domain"/>
    <property type="match status" value="1"/>
</dbReference>
<keyword evidence="4" id="KW-0479">Metal-binding</keyword>
<dbReference type="InterPro" id="IPR023091">
    <property type="entry name" value="MetalPrtase_cat_dom_sf_prd"/>
</dbReference>
<dbReference type="GO" id="GO:0006364">
    <property type="term" value="P:rRNA processing"/>
    <property type="evidence" value="ECO:0007669"/>
    <property type="project" value="InterPro"/>
</dbReference>